<evidence type="ECO:0000313" key="4">
    <source>
        <dbReference type="Proteomes" id="UP001193081"/>
    </source>
</evidence>
<comment type="caution">
    <text evidence="3">The sequence shown here is derived from an EMBL/GenBank/DDBJ whole genome shotgun (WGS) entry which is preliminary data.</text>
</comment>
<protein>
    <submittedName>
        <fullName evidence="3">UDP-N-acetylglucosamine 2-epimerase (Non-hydrolyzing)</fullName>
        <ecNumber evidence="3">5.1.3.14</ecNumber>
    </submittedName>
</protein>
<evidence type="ECO:0000313" key="3">
    <source>
        <dbReference type="EMBL" id="MBP1466845.1"/>
    </source>
</evidence>
<comment type="similarity">
    <text evidence="1">Belongs to the UDP-N-acetylglucosamine 2-epimerase family.</text>
</comment>
<keyword evidence="4" id="KW-1185">Reference proteome</keyword>
<dbReference type="InterPro" id="IPR003331">
    <property type="entry name" value="UDP_GlcNAc_Epimerase_2_dom"/>
</dbReference>
<evidence type="ECO:0000259" key="2">
    <source>
        <dbReference type="Pfam" id="PF02350"/>
    </source>
</evidence>
<dbReference type="SUPFAM" id="SSF53756">
    <property type="entry name" value="UDP-Glycosyltransferase/glycogen phosphorylase"/>
    <property type="match status" value="1"/>
</dbReference>
<dbReference type="Gene3D" id="3.40.50.2000">
    <property type="entry name" value="Glycogen Phosphorylase B"/>
    <property type="match status" value="2"/>
</dbReference>
<dbReference type="CDD" id="cd03786">
    <property type="entry name" value="GTB_UDP-GlcNAc_2-Epimerase"/>
    <property type="match status" value="1"/>
</dbReference>
<dbReference type="PANTHER" id="PTHR43174:SF1">
    <property type="entry name" value="UDP-N-ACETYLGLUCOSAMINE 2-EPIMERASE"/>
    <property type="match status" value="1"/>
</dbReference>
<dbReference type="EC" id="5.1.3.14" evidence="3"/>
<gene>
    <name evidence="3" type="primary">wecB</name>
    <name evidence="3" type="ORF">EYB53_014115</name>
</gene>
<name>A0ABS4DBN1_9CHLR</name>
<sequence>MPTVLTILGTRPEIIKLSPLIPLLDEHVNHILVHSGQHYSYEVDTIFFEELGLPTPAYSLGVGSASHGEQTARMLSRLEPILLERQPDLVLVQGDTNTTMAGAICASKQGIPVAHLEAGGRSFNRAMPEELNRIIVDHISELLLAADEIAATNLRNEGLPEERISIIGSTAIDAVLRNRSHAEHAKILEQLELEPDNYLALTLHRAENTEPDVLPGIVQALNELAEAYTIAFPVHPRTIVALQRQGLTLSPRIRQSKPLGYLDMLRLVGSASAVLTDSGGLQEEAGVLGTPLLIVRQETEWRYLVDAGAAVLIGNTYQAIIDGTATWLSPQGLSQLRHSPAPVRAGAAEQALAVITNYLKR</sequence>
<organism evidence="3 4">
    <name type="scientific">Candidatus Chloroploca mongolica</name>
    <dbReference type="NCBI Taxonomy" id="2528176"/>
    <lineage>
        <taxon>Bacteria</taxon>
        <taxon>Bacillati</taxon>
        <taxon>Chloroflexota</taxon>
        <taxon>Chloroflexia</taxon>
        <taxon>Chloroflexales</taxon>
        <taxon>Chloroflexineae</taxon>
        <taxon>Oscillochloridaceae</taxon>
        <taxon>Candidatus Chloroploca</taxon>
    </lineage>
</organism>
<dbReference type="RefSeq" id="WP_135478988.1">
    <property type="nucleotide sequence ID" value="NZ_SIJK02000024.1"/>
</dbReference>
<dbReference type="InterPro" id="IPR029767">
    <property type="entry name" value="WecB-like"/>
</dbReference>
<accession>A0ABS4DBN1</accession>
<dbReference type="NCBIfam" id="TIGR00236">
    <property type="entry name" value="wecB"/>
    <property type="match status" value="1"/>
</dbReference>
<keyword evidence="1 3" id="KW-0413">Isomerase</keyword>
<feature type="domain" description="UDP-N-acetylglucosamine 2-epimerase" evidence="2">
    <location>
        <begin position="26"/>
        <end position="350"/>
    </location>
</feature>
<dbReference type="PANTHER" id="PTHR43174">
    <property type="entry name" value="UDP-N-ACETYLGLUCOSAMINE 2-EPIMERASE"/>
    <property type="match status" value="1"/>
</dbReference>
<dbReference type="Proteomes" id="UP001193081">
    <property type="component" value="Unassembled WGS sequence"/>
</dbReference>
<evidence type="ECO:0000256" key="1">
    <source>
        <dbReference type="RuleBase" id="RU003513"/>
    </source>
</evidence>
<dbReference type="GO" id="GO:0008761">
    <property type="term" value="F:UDP-N-acetylglucosamine 2-epimerase activity"/>
    <property type="evidence" value="ECO:0007669"/>
    <property type="project" value="UniProtKB-EC"/>
</dbReference>
<dbReference type="Pfam" id="PF02350">
    <property type="entry name" value="Epimerase_2"/>
    <property type="match status" value="1"/>
</dbReference>
<dbReference type="EMBL" id="SIJK02000024">
    <property type="protein sequence ID" value="MBP1466845.1"/>
    <property type="molecule type" value="Genomic_DNA"/>
</dbReference>
<reference evidence="3 4" key="1">
    <citation type="submission" date="2021-03" db="EMBL/GenBank/DDBJ databases">
        <authorList>
            <person name="Grouzdev D.S."/>
        </authorList>
    </citation>
    <scope>NUCLEOTIDE SEQUENCE [LARGE SCALE GENOMIC DNA]</scope>
    <source>
        <strain evidence="3 4">M50-1</strain>
    </source>
</reference>
<proteinExistence type="inferred from homology"/>